<dbReference type="InterPro" id="IPR007192">
    <property type="entry name" value="APC8"/>
</dbReference>
<dbReference type="FunCoup" id="A0A7N2MRN6">
    <property type="interactions" value="1583"/>
</dbReference>
<dbReference type="GO" id="GO:0016567">
    <property type="term" value="P:protein ubiquitination"/>
    <property type="evidence" value="ECO:0007669"/>
    <property type="project" value="TreeGrafter"/>
</dbReference>
<keyword evidence="2" id="KW-0677">Repeat</keyword>
<evidence type="ECO:0000256" key="6">
    <source>
        <dbReference type="ARBA" id="ARBA00023306"/>
    </source>
</evidence>
<dbReference type="GO" id="GO:0051301">
    <property type="term" value="P:cell division"/>
    <property type="evidence" value="ECO:0007669"/>
    <property type="project" value="UniProtKB-KW"/>
</dbReference>
<reference evidence="9" key="2">
    <citation type="submission" date="2021-01" db="UniProtKB">
        <authorList>
            <consortium name="EnsemblPlants"/>
        </authorList>
    </citation>
    <scope>IDENTIFICATION</scope>
</reference>
<keyword evidence="10" id="KW-1185">Reference proteome</keyword>
<feature type="repeat" description="TPR" evidence="7">
    <location>
        <begin position="380"/>
        <end position="413"/>
    </location>
</feature>
<evidence type="ECO:0000256" key="5">
    <source>
        <dbReference type="ARBA" id="ARBA00022803"/>
    </source>
</evidence>
<dbReference type="PANTHER" id="PTHR12558">
    <property type="entry name" value="CELL DIVISION CYCLE 16,23,27"/>
    <property type="match status" value="1"/>
</dbReference>
<keyword evidence="1" id="KW-0132">Cell division</keyword>
<accession>A0A7N2MRN6</accession>
<dbReference type="PANTHER" id="PTHR12558:SF10">
    <property type="entry name" value="CELL DIVISION CYCLE PROTEIN 23 HOMOLOG"/>
    <property type="match status" value="1"/>
</dbReference>
<dbReference type="Pfam" id="PF13414">
    <property type="entry name" value="TPR_11"/>
    <property type="match status" value="1"/>
</dbReference>
<proteinExistence type="predicted"/>
<dbReference type="PROSITE" id="PS50005">
    <property type="entry name" value="TPR"/>
    <property type="match status" value="3"/>
</dbReference>
<dbReference type="GO" id="GO:0045842">
    <property type="term" value="P:positive regulation of mitotic metaphase/anaphase transition"/>
    <property type="evidence" value="ECO:0007669"/>
    <property type="project" value="TreeGrafter"/>
</dbReference>
<dbReference type="Gene3D" id="1.25.40.10">
    <property type="entry name" value="Tetratricopeptide repeat domain"/>
    <property type="match status" value="3"/>
</dbReference>
<dbReference type="OMA" id="HEFMEQK"/>
<dbReference type="Gramene" id="QL02p081076:mrna">
    <property type="protein sequence ID" value="QL02p081076:mrna"/>
    <property type="gene ID" value="QL02p081076"/>
</dbReference>
<feature type="domain" description="Cdc23" evidence="8">
    <location>
        <begin position="175"/>
        <end position="319"/>
    </location>
</feature>
<keyword evidence="4" id="KW-0833">Ubl conjugation pathway</keyword>
<evidence type="ECO:0000259" key="8">
    <source>
        <dbReference type="Pfam" id="PF04049"/>
    </source>
</evidence>
<dbReference type="EnsemblPlants" id="QL02p081076:mrna">
    <property type="protein sequence ID" value="QL02p081076:mrna"/>
    <property type="gene ID" value="QL02p081076"/>
</dbReference>
<dbReference type="Pfam" id="PF13181">
    <property type="entry name" value="TPR_8"/>
    <property type="match status" value="1"/>
</dbReference>
<keyword evidence="3" id="KW-0498">Mitosis</keyword>
<dbReference type="GO" id="GO:0031145">
    <property type="term" value="P:anaphase-promoting complex-dependent catabolic process"/>
    <property type="evidence" value="ECO:0007669"/>
    <property type="project" value="TreeGrafter"/>
</dbReference>
<evidence type="ECO:0000256" key="4">
    <source>
        <dbReference type="ARBA" id="ARBA00022786"/>
    </source>
</evidence>
<evidence type="ECO:0000256" key="3">
    <source>
        <dbReference type="ARBA" id="ARBA00022776"/>
    </source>
</evidence>
<name>A0A7N2MRN6_QUELO</name>
<dbReference type="InterPro" id="IPR011990">
    <property type="entry name" value="TPR-like_helical_dom_sf"/>
</dbReference>
<dbReference type="SUPFAM" id="SSF48452">
    <property type="entry name" value="TPR-like"/>
    <property type="match status" value="2"/>
</dbReference>
<evidence type="ECO:0000313" key="9">
    <source>
        <dbReference type="EnsemblPlants" id="QL10p027831:mrna"/>
    </source>
</evidence>
<dbReference type="AlphaFoldDB" id="A0A7N2MRN6"/>
<dbReference type="Pfam" id="PF04049">
    <property type="entry name" value="ANAPC8"/>
    <property type="match status" value="2"/>
</dbReference>
<evidence type="ECO:0000256" key="1">
    <source>
        <dbReference type="ARBA" id="ARBA00022618"/>
    </source>
</evidence>
<dbReference type="Gramene" id="QL10p027831:mrna">
    <property type="protein sequence ID" value="QL10p027831:mrna"/>
    <property type="gene ID" value="QL10p027831"/>
</dbReference>
<feature type="repeat" description="TPR" evidence="7">
    <location>
        <begin position="448"/>
        <end position="481"/>
    </location>
</feature>
<feature type="domain" description="Cdc23" evidence="8">
    <location>
        <begin position="7"/>
        <end position="132"/>
    </location>
</feature>
<reference evidence="9 10" key="1">
    <citation type="journal article" date="2016" name="G3 (Bethesda)">
        <title>First Draft Assembly and Annotation of the Genome of a California Endemic Oak Quercus lobata Nee (Fagaceae).</title>
        <authorList>
            <person name="Sork V.L."/>
            <person name="Fitz-Gibbon S.T."/>
            <person name="Puiu D."/>
            <person name="Crepeau M."/>
            <person name="Gugger P.F."/>
            <person name="Sherman R."/>
            <person name="Stevens K."/>
            <person name="Langley C.H."/>
            <person name="Pellegrini M."/>
            <person name="Salzberg S.L."/>
        </authorList>
    </citation>
    <scope>NUCLEOTIDE SEQUENCE [LARGE SCALE GENOMIC DNA]</scope>
    <source>
        <strain evidence="10">cv. SW786</strain>
    </source>
</reference>
<dbReference type="SMART" id="SM00028">
    <property type="entry name" value="TPR"/>
    <property type="match status" value="7"/>
</dbReference>
<organism evidence="9 10">
    <name type="scientific">Quercus lobata</name>
    <name type="common">Valley oak</name>
    <dbReference type="NCBI Taxonomy" id="97700"/>
    <lineage>
        <taxon>Eukaryota</taxon>
        <taxon>Viridiplantae</taxon>
        <taxon>Streptophyta</taxon>
        <taxon>Embryophyta</taxon>
        <taxon>Tracheophyta</taxon>
        <taxon>Spermatophyta</taxon>
        <taxon>Magnoliopsida</taxon>
        <taxon>eudicotyledons</taxon>
        <taxon>Gunneridae</taxon>
        <taxon>Pentapetalae</taxon>
        <taxon>rosids</taxon>
        <taxon>fabids</taxon>
        <taxon>Fagales</taxon>
        <taxon>Fagaceae</taxon>
        <taxon>Quercus</taxon>
    </lineage>
</organism>
<protein>
    <recommendedName>
        <fullName evidence="8">Cdc23 domain-containing protein</fullName>
    </recommendedName>
</protein>
<dbReference type="EnsemblPlants" id="QL10p027831:mrna">
    <property type="protein sequence ID" value="QL10p027831:mrna"/>
    <property type="gene ID" value="QL10p027831"/>
</dbReference>
<evidence type="ECO:0000256" key="2">
    <source>
        <dbReference type="ARBA" id="ARBA00022737"/>
    </source>
</evidence>
<keyword evidence="5 7" id="KW-0802">TPR repeat</keyword>
<dbReference type="GO" id="GO:0005680">
    <property type="term" value="C:anaphase-promoting complex"/>
    <property type="evidence" value="ECO:0007669"/>
    <property type="project" value="InterPro"/>
</dbReference>
<sequence>MNSKESCRSELRIAIRQLSDRCLYTASKWAAEQLMGIEQDPANFTPSNTRFQWGSSSIRRRFRTNEITSTPIAGVSYVSTPVMEEDDAVDGDFYLLAKSYFDCREYRRAAHVLRDQTGKKSVFLRCYALYLHVKLSSMELSHYYPRLVVGATKSINYAIIGLNTQYQKEAWYNEAGEKRKEEEVIELEGPLGKSDSVNHELVSLERELSTLRKNGSIDPFGLYLYGLVLKEKGSENVARTVLVESVNSYPWNWNAWSELQSLCTTIDTLNGLNLNNHWMKDFFLASAYQEIRMHSESLAKYEYLQGTFGYSNYIQAQIAKAQYSLREFQQVETIFEELLRNDPYRVEDMDMYSNVLYANECSSALSYLAHRVFMTDKYRPESCCIIGNYYSLKGQHEKSVMYFRRALKLNKNYLSAWTLMGHEYIEMKNTPAAVDAYRRAIDINPCDYRAWYGLGQAYEMMGMPFYALHYFRKSVFLQPNDSRLWISMAHCYETDQLRMLEEAIKCYRRAANCNDREAIALHQLAKLQYELGRPEEAAFYYKKDLERMEAEEREGPNMVEALLYLATYYKTQKRFEEAEVYCTRLLDFTGPEKETAKSLLRGMRTTQSGFPSMDVEHFSP</sequence>
<feature type="repeat" description="TPR" evidence="7">
    <location>
        <begin position="414"/>
        <end position="447"/>
    </location>
</feature>
<evidence type="ECO:0000256" key="7">
    <source>
        <dbReference type="PROSITE-ProRule" id="PRU00339"/>
    </source>
</evidence>
<dbReference type="Proteomes" id="UP000594261">
    <property type="component" value="Chromosome 10"/>
</dbReference>
<dbReference type="Pfam" id="PF13432">
    <property type="entry name" value="TPR_16"/>
    <property type="match status" value="1"/>
</dbReference>
<keyword evidence="6" id="KW-0131">Cell cycle</keyword>
<dbReference type="InterPro" id="IPR019734">
    <property type="entry name" value="TPR_rpt"/>
</dbReference>
<dbReference type="Proteomes" id="UP000594261">
    <property type="component" value="Chromosome 2"/>
</dbReference>
<evidence type="ECO:0000313" key="10">
    <source>
        <dbReference type="Proteomes" id="UP000594261"/>
    </source>
</evidence>
<dbReference type="InParanoid" id="A0A7N2MRN6"/>
<dbReference type="EMBL" id="LRBV02000010">
    <property type="status" value="NOT_ANNOTATED_CDS"/>
    <property type="molecule type" value="Genomic_DNA"/>
</dbReference>